<reference evidence="3" key="1">
    <citation type="submission" date="2020-10" db="EMBL/GenBank/DDBJ databases">
        <authorList>
            <person name="Gilroy R."/>
        </authorList>
    </citation>
    <scope>NUCLEOTIDE SEQUENCE</scope>
    <source>
        <strain evidence="3">17073</strain>
    </source>
</reference>
<protein>
    <submittedName>
        <fullName evidence="3">SDR family oxidoreductase</fullName>
    </submittedName>
</protein>
<dbReference type="AlphaFoldDB" id="A0A9D1IL72"/>
<organism evidence="3 4">
    <name type="scientific">Candidatus Limisoma intestinavium</name>
    <dbReference type="NCBI Taxonomy" id="2840856"/>
    <lineage>
        <taxon>Bacteria</taxon>
        <taxon>Pseudomonadati</taxon>
        <taxon>Bacteroidota</taxon>
        <taxon>Bacteroidia</taxon>
        <taxon>Bacteroidales</taxon>
        <taxon>Candidatus Limisoma</taxon>
    </lineage>
</organism>
<sequence>MADNYLEKKFEEYRAKKAASNRKTRLTPSGNKPGTLTVKFPCRRVFVTGGASGIGKAIVSAFANAGCRVAFCDYDEQAGRQTAETTGSQFHPLDVADADALAQCMNRLFRAWGDIDIVINNVGISRQQDIADTSIDDFDRIVAINLRSAFVTAKMLAEHRRSLPAENPFGRIINICSTRYLMSEPGWECYAASKGGIHSLTHALAASLSPLRITVNAISPGWIQTSGYESLSERDHEQHLSRRVGQPDDIARICLFLCLPENDFVNGENIVADGGMTRKMIYEE</sequence>
<dbReference type="GO" id="GO:0016491">
    <property type="term" value="F:oxidoreductase activity"/>
    <property type="evidence" value="ECO:0007669"/>
    <property type="project" value="UniProtKB-KW"/>
</dbReference>
<evidence type="ECO:0000313" key="4">
    <source>
        <dbReference type="Proteomes" id="UP000824076"/>
    </source>
</evidence>
<evidence type="ECO:0000313" key="3">
    <source>
        <dbReference type="EMBL" id="HIU38107.1"/>
    </source>
</evidence>
<reference evidence="3" key="2">
    <citation type="journal article" date="2021" name="PeerJ">
        <title>Extensive microbial diversity within the chicken gut microbiome revealed by metagenomics and culture.</title>
        <authorList>
            <person name="Gilroy R."/>
            <person name="Ravi A."/>
            <person name="Getino M."/>
            <person name="Pursley I."/>
            <person name="Horton D.L."/>
            <person name="Alikhan N.F."/>
            <person name="Baker D."/>
            <person name="Gharbi K."/>
            <person name="Hall N."/>
            <person name="Watson M."/>
            <person name="Adriaenssens E.M."/>
            <person name="Foster-Nyarko E."/>
            <person name="Jarju S."/>
            <person name="Secka A."/>
            <person name="Antonio M."/>
            <person name="Oren A."/>
            <person name="Chaudhuri R.R."/>
            <person name="La Ragione R."/>
            <person name="Hildebrand F."/>
            <person name="Pallen M.J."/>
        </authorList>
    </citation>
    <scope>NUCLEOTIDE SEQUENCE</scope>
    <source>
        <strain evidence="3">17073</strain>
    </source>
</reference>
<evidence type="ECO:0000256" key="2">
    <source>
        <dbReference type="ARBA" id="ARBA00023002"/>
    </source>
</evidence>
<dbReference type="Proteomes" id="UP000824076">
    <property type="component" value="Unassembled WGS sequence"/>
</dbReference>
<dbReference type="PANTHER" id="PTHR24321:SF8">
    <property type="entry name" value="ESTRADIOL 17-BETA-DEHYDROGENASE 8-RELATED"/>
    <property type="match status" value="1"/>
</dbReference>
<dbReference type="Gene3D" id="3.40.50.720">
    <property type="entry name" value="NAD(P)-binding Rossmann-like Domain"/>
    <property type="match status" value="1"/>
</dbReference>
<evidence type="ECO:0000256" key="1">
    <source>
        <dbReference type="ARBA" id="ARBA00006484"/>
    </source>
</evidence>
<keyword evidence="2" id="KW-0560">Oxidoreductase</keyword>
<dbReference type="FunFam" id="3.40.50.720:FF:000084">
    <property type="entry name" value="Short-chain dehydrogenase reductase"/>
    <property type="match status" value="1"/>
</dbReference>
<dbReference type="InterPro" id="IPR002347">
    <property type="entry name" value="SDR_fam"/>
</dbReference>
<comment type="caution">
    <text evidence="3">The sequence shown here is derived from an EMBL/GenBank/DDBJ whole genome shotgun (WGS) entry which is preliminary data.</text>
</comment>
<dbReference type="SUPFAM" id="SSF51735">
    <property type="entry name" value="NAD(P)-binding Rossmann-fold domains"/>
    <property type="match status" value="1"/>
</dbReference>
<dbReference type="InterPro" id="IPR020904">
    <property type="entry name" value="Sc_DH/Rdtase_CS"/>
</dbReference>
<dbReference type="EMBL" id="DVMS01000010">
    <property type="protein sequence ID" value="HIU38107.1"/>
    <property type="molecule type" value="Genomic_DNA"/>
</dbReference>
<dbReference type="PROSITE" id="PS00061">
    <property type="entry name" value="ADH_SHORT"/>
    <property type="match status" value="1"/>
</dbReference>
<comment type="similarity">
    <text evidence="1">Belongs to the short-chain dehydrogenases/reductases (SDR) family.</text>
</comment>
<accession>A0A9D1IL72</accession>
<dbReference type="PANTHER" id="PTHR24321">
    <property type="entry name" value="DEHYDROGENASES, SHORT CHAIN"/>
    <property type="match status" value="1"/>
</dbReference>
<dbReference type="Pfam" id="PF13561">
    <property type="entry name" value="adh_short_C2"/>
    <property type="match status" value="1"/>
</dbReference>
<dbReference type="InterPro" id="IPR036291">
    <property type="entry name" value="NAD(P)-bd_dom_sf"/>
</dbReference>
<dbReference type="PRINTS" id="PR00080">
    <property type="entry name" value="SDRFAMILY"/>
</dbReference>
<proteinExistence type="inferred from homology"/>
<dbReference type="PRINTS" id="PR00081">
    <property type="entry name" value="GDHRDH"/>
</dbReference>
<name>A0A9D1IL72_9BACT</name>
<gene>
    <name evidence="3" type="ORF">IAD18_00370</name>
</gene>
<dbReference type="CDD" id="cd05233">
    <property type="entry name" value="SDR_c"/>
    <property type="match status" value="1"/>
</dbReference>